<dbReference type="InterPro" id="IPR032675">
    <property type="entry name" value="LRR_dom_sf"/>
</dbReference>
<dbReference type="Pfam" id="PF00646">
    <property type="entry name" value="F-box"/>
    <property type="match status" value="1"/>
</dbReference>
<dbReference type="InterPro" id="IPR036047">
    <property type="entry name" value="F-box-like_dom_sf"/>
</dbReference>
<name>M1WDK9_CLAP2</name>
<dbReference type="InterPro" id="IPR001810">
    <property type="entry name" value="F-box_dom"/>
</dbReference>
<dbReference type="OrthoDB" id="2254954at2759"/>
<dbReference type="EMBL" id="CAGA01000014">
    <property type="protein sequence ID" value="CCE29504.1"/>
    <property type="molecule type" value="Genomic_DNA"/>
</dbReference>
<keyword evidence="3" id="KW-1185">Reference proteome</keyword>
<dbReference type="Gene3D" id="3.80.10.10">
    <property type="entry name" value="Ribonuclease Inhibitor"/>
    <property type="match status" value="1"/>
</dbReference>
<accession>M1WDK9</accession>
<dbReference type="eggNOG" id="ENOG502S69X">
    <property type="taxonomic scope" value="Eukaryota"/>
</dbReference>
<dbReference type="PhylomeDB" id="M1WDK9"/>
<dbReference type="Proteomes" id="UP000016801">
    <property type="component" value="Unassembled WGS sequence"/>
</dbReference>
<dbReference type="SUPFAM" id="SSF52047">
    <property type="entry name" value="RNI-like"/>
    <property type="match status" value="1"/>
</dbReference>
<reference evidence="2 3" key="1">
    <citation type="journal article" date="2013" name="PLoS Genet.">
        <title>Plant-symbiotic fungi as chemical engineers: Multi-genome analysis of the Clavicipitaceae reveals dynamics of alkaloid loci.</title>
        <authorList>
            <person name="Schardl C.L."/>
            <person name="Young C.A."/>
            <person name="Hesse U."/>
            <person name="Amyotte S.G."/>
            <person name="Andreeva K."/>
            <person name="Calie P.J."/>
            <person name="Fleetwood D.J."/>
            <person name="Haws D.C."/>
            <person name="Moore N."/>
            <person name="Oeser B."/>
            <person name="Panaccione D.G."/>
            <person name="Schweri K.K."/>
            <person name="Voisey C.R."/>
            <person name="Farman M.L."/>
            <person name="Jaromczyk J.W."/>
            <person name="Roe B.A."/>
            <person name="O'Sullivan D.M."/>
            <person name="Scott B."/>
            <person name="Tudzynski P."/>
            <person name="An Z."/>
            <person name="Arnaoudova E.G."/>
            <person name="Bullock C.T."/>
            <person name="Charlton N.D."/>
            <person name="Chen L."/>
            <person name="Cox M."/>
            <person name="Dinkins R.D."/>
            <person name="Florea S."/>
            <person name="Glenn A.E."/>
            <person name="Gordon A."/>
            <person name="Gueldener U."/>
            <person name="Harris D.R."/>
            <person name="Hollin W."/>
            <person name="Jaromczyk J."/>
            <person name="Johnson R.D."/>
            <person name="Khan A.K."/>
            <person name="Leistner E."/>
            <person name="Leuchtmann A."/>
            <person name="Li C."/>
            <person name="Liu J."/>
            <person name="Liu J."/>
            <person name="Liu M."/>
            <person name="Mace W."/>
            <person name="Machado C."/>
            <person name="Nagabhyru P."/>
            <person name="Pan J."/>
            <person name="Schmid J."/>
            <person name="Sugawara K."/>
            <person name="Steiner U."/>
            <person name="Takach J.E."/>
            <person name="Tanaka E."/>
            <person name="Webb J.S."/>
            <person name="Wilson E.V."/>
            <person name="Wiseman J.L."/>
            <person name="Yoshida R."/>
            <person name="Zeng Z."/>
        </authorList>
    </citation>
    <scope>NUCLEOTIDE SEQUENCE [LARGE SCALE GENOMIC DNA]</scope>
    <source>
        <strain evidence="2 3">20.1</strain>
    </source>
</reference>
<protein>
    <recommendedName>
        <fullName evidence="1">F-box domain-containing protein</fullName>
    </recommendedName>
</protein>
<comment type="caution">
    <text evidence="2">The sequence shown here is derived from an EMBL/GenBank/DDBJ whole genome shotgun (WGS) entry which is preliminary data.</text>
</comment>
<dbReference type="Gene3D" id="1.25.40.10">
    <property type="entry name" value="Tetratricopeptide repeat domain"/>
    <property type="match status" value="1"/>
</dbReference>
<dbReference type="SUPFAM" id="SSF48452">
    <property type="entry name" value="TPR-like"/>
    <property type="match status" value="1"/>
</dbReference>
<evidence type="ECO:0000259" key="1">
    <source>
        <dbReference type="PROSITE" id="PS50181"/>
    </source>
</evidence>
<proteinExistence type="predicted"/>
<evidence type="ECO:0000313" key="2">
    <source>
        <dbReference type="EMBL" id="CCE29504.1"/>
    </source>
</evidence>
<dbReference type="AlphaFoldDB" id="M1WDK9"/>
<dbReference type="STRING" id="1111077.M1WDK9"/>
<feature type="domain" description="F-box" evidence="1">
    <location>
        <begin position="176"/>
        <end position="225"/>
    </location>
</feature>
<evidence type="ECO:0000313" key="3">
    <source>
        <dbReference type="Proteomes" id="UP000016801"/>
    </source>
</evidence>
<dbReference type="PROSITE" id="PS50181">
    <property type="entry name" value="FBOX"/>
    <property type="match status" value="1"/>
</dbReference>
<dbReference type="SUPFAM" id="SSF81383">
    <property type="entry name" value="F-box domain"/>
    <property type="match status" value="1"/>
</dbReference>
<dbReference type="HOGENOM" id="CLU_010622_0_0_1"/>
<dbReference type="InterPro" id="IPR011990">
    <property type="entry name" value="TPR-like_helical_dom_sf"/>
</dbReference>
<organism evidence="2 3">
    <name type="scientific">Claviceps purpurea (strain 20.1)</name>
    <name type="common">Ergot fungus</name>
    <name type="synonym">Sphacelia segetum</name>
    <dbReference type="NCBI Taxonomy" id="1111077"/>
    <lineage>
        <taxon>Eukaryota</taxon>
        <taxon>Fungi</taxon>
        <taxon>Dikarya</taxon>
        <taxon>Ascomycota</taxon>
        <taxon>Pezizomycotina</taxon>
        <taxon>Sordariomycetes</taxon>
        <taxon>Hypocreomycetidae</taxon>
        <taxon>Hypocreales</taxon>
        <taxon>Clavicipitaceae</taxon>
        <taxon>Claviceps</taxon>
    </lineage>
</organism>
<dbReference type="Gene3D" id="1.20.1280.50">
    <property type="match status" value="1"/>
</dbReference>
<gene>
    <name evidence="2" type="ORF">CPUR_03197</name>
</gene>
<dbReference type="SMART" id="SM00256">
    <property type="entry name" value="FBOX"/>
    <property type="match status" value="1"/>
</dbReference>
<sequence>MAGLIQSSRQSYVAATRKQMRALMLVTKAMRSCPCTKGVKRRPRCICKDYGGPTANGHSILEEVMRTCECSVGKKFGKCYNMQHIKALHVRSSMHEAMGRLDLAEEDAEWILELAPRLPDGYLRLGNIARQNGNDEYAWNLYSAGLETNKETPVGSSPKLQQLFDARKPLCRRFLRQDPLVMPPEIVTDIFSYLDFVELPVCLRVCKKWKNTLTRPPHCELWRNMRFTVKHAKRAAHLDDIKRVLTWAGKGGARKIEIALGVKLTQAALSVLLRASTRLEYLEILQLKGLTLPLRENRWTRLRHVAIESYTGLRGVHVDGPGGLPQLFIQNAAGSLENLDLVGIPPQWFRGLPALPSLPNLKTLRMGDHDDDDVDAYFEHREQFEMNIIQVPFPILPLSVAFPKLEQLCIGPDVPYLKPDISTSGQDKWEGIWPHLKVFMFGPRSGAGSDFFAENSRSTLRHLTRLNSLQHISLDFGADRRRPCIFSSSDDHHPLPDLDVSQRSEFQNLRSFTSREFCISADGAKNLLSNAVKANQLISLDIVFPDREDADNHLKGYEWLRGAPSIQTLGCYQYRFLSDLKKDDELLLPQFLATFPNLRTLSIGNYSRIETAQLARVLLAILKVTHLKTIHTSVFQYDNAFVNWLKRVAKGYGVKVFNSLLNSKGQTHLYGARPLQWPMPMSALGG</sequence>
<dbReference type="VEuPathDB" id="FungiDB:CPUR_03197"/>